<dbReference type="EMBL" id="GEDG01040296">
    <property type="protein sequence ID" value="JAP06779.1"/>
    <property type="molecule type" value="Transcribed_RNA"/>
</dbReference>
<proteinExistence type="predicted"/>
<accession>A0A0V0GHQ0</accession>
<evidence type="ECO:0000313" key="1">
    <source>
        <dbReference type="EMBL" id="JAP06779.1"/>
    </source>
</evidence>
<name>A0A0V0GHQ0_SOLCH</name>
<organism evidence="1">
    <name type="scientific">Solanum chacoense</name>
    <name type="common">Chaco potato</name>
    <dbReference type="NCBI Taxonomy" id="4108"/>
    <lineage>
        <taxon>Eukaryota</taxon>
        <taxon>Viridiplantae</taxon>
        <taxon>Streptophyta</taxon>
        <taxon>Embryophyta</taxon>
        <taxon>Tracheophyta</taxon>
        <taxon>Spermatophyta</taxon>
        <taxon>Magnoliopsida</taxon>
        <taxon>eudicotyledons</taxon>
        <taxon>Gunneridae</taxon>
        <taxon>Pentapetalae</taxon>
        <taxon>asterids</taxon>
        <taxon>lamiids</taxon>
        <taxon>Solanales</taxon>
        <taxon>Solanaceae</taxon>
        <taxon>Solanoideae</taxon>
        <taxon>Solaneae</taxon>
        <taxon>Solanum</taxon>
    </lineage>
</organism>
<sequence length="73" mass="8754">MPLRSWLMIGRFEHCFQKWLMLAVIDSRPRLILLTLQLNDVTRKSDSLWHTRPFLDLSSFCPTQARHVDWTNN</sequence>
<protein>
    <submittedName>
        <fullName evidence="1">Putative ovule protein</fullName>
    </submittedName>
</protein>
<dbReference type="AlphaFoldDB" id="A0A0V0GHQ0"/>
<reference evidence="1" key="1">
    <citation type="submission" date="2015-12" db="EMBL/GenBank/DDBJ databases">
        <title>Gene expression during late stages of embryo sac development: a critical building block for successful pollen-pistil interactions.</title>
        <authorList>
            <person name="Liu Y."/>
            <person name="Joly V."/>
            <person name="Sabar M."/>
            <person name="Matton D.P."/>
        </authorList>
    </citation>
    <scope>NUCLEOTIDE SEQUENCE</scope>
</reference>